<evidence type="ECO:0000313" key="2">
    <source>
        <dbReference type="Proteomes" id="UP000299102"/>
    </source>
</evidence>
<accession>A0A4C1T8X3</accession>
<protein>
    <submittedName>
        <fullName evidence="1">Uncharacterized protein</fullName>
    </submittedName>
</protein>
<dbReference type="Proteomes" id="UP000299102">
    <property type="component" value="Unassembled WGS sequence"/>
</dbReference>
<comment type="caution">
    <text evidence="1">The sequence shown here is derived from an EMBL/GenBank/DDBJ whole genome shotgun (WGS) entry which is preliminary data.</text>
</comment>
<proteinExistence type="predicted"/>
<dbReference type="EMBL" id="BGZK01008766">
    <property type="protein sequence ID" value="GBP09741.1"/>
    <property type="molecule type" value="Genomic_DNA"/>
</dbReference>
<sequence>MRSCIRLQFSSFNLLTGGVVRARNVQTNRGRSSLTSSAALRHPRHATAVRCATDRLPRIRRFNIHTFCDDDHD</sequence>
<dbReference type="AlphaFoldDB" id="A0A4C1T8X3"/>
<keyword evidence="2" id="KW-1185">Reference proteome</keyword>
<gene>
    <name evidence="1" type="ORF">EVAR_73989_1</name>
</gene>
<reference evidence="1 2" key="1">
    <citation type="journal article" date="2019" name="Commun. Biol.">
        <title>The bagworm genome reveals a unique fibroin gene that provides high tensile strength.</title>
        <authorList>
            <person name="Kono N."/>
            <person name="Nakamura H."/>
            <person name="Ohtoshi R."/>
            <person name="Tomita M."/>
            <person name="Numata K."/>
            <person name="Arakawa K."/>
        </authorList>
    </citation>
    <scope>NUCLEOTIDE SEQUENCE [LARGE SCALE GENOMIC DNA]</scope>
</reference>
<evidence type="ECO:0000313" key="1">
    <source>
        <dbReference type="EMBL" id="GBP09741.1"/>
    </source>
</evidence>
<organism evidence="1 2">
    <name type="scientific">Eumeta variegata</name>
    <name type="common">Bagworm moth</name>
    <name type="synonym">Eumeta japonica</name>
    <dbReference type="NCBI Taxonomy" id="151549"/>
    <lineage>
        <taxon>Eukaryota</taxon>
        <taxon>Metazoa</taxon>
        <taxon>Ecdysozoa</taxon>
        <taxon>Arthropoda</taxon>
        <taxon>Hexapoda</taxon>
        <taxon>Insecta</taxon>
        <taxon>Pterygota</taxon>
        <taxon>Neoptera</taxon>
        <taxon>Endopterygota</taxon>
        <taxon>Lepidoptera</taxon>
        <taxon>Glossata</taxon>
        <taxon>Ditrysia</taxon>
        <taxon>Tineoidea</taxon>
        <taxon>Psychidae</taxon>
        <taxon>Oiketicinae</taxon>
        <taxon>Eumeta</taxon>
    </lineage>
</organism>
<name>A0A4C1T8X3_EUMVA</name>